<reference evidence="2 3" key="1">
    <citation type="submission" date="2014-08" db="EMBL/GenBank/DDBJ databases">
        <title>Draft genome sequence of a novel L-asparaginase producing marine bacterium, Halomonas campaniensis.</title>
        <authorList>
            <person name="Sundarakrishnan B."/>
            <person name="Moushumi Priya A."/>
            <person name="Raman G."/>
            <person name="Sakthivel N."/>
            <person name="Park S."/>
            <person name="Jayachandran S."/>
        </authorList>
    </citation>
    <scope>NUCLEOTIDE SEQUENCE [LARGE SCALE GENOMIC DNA]</scope>
    <source>
        <strain evidence="2 3">SK03</strain>
    </source>
</reference>
<dbReference type="OrthoDB" id="9792323at2"/>
<dbReference type="InterPro" id="IPR029068">
    <property type="entry name" value="Glyas_Bleomycin-R_OHBP_Dase"/>
</dbReference>
<dbReference type="InterPro" id="IPR037523">
    <property type="entry name" value="VOC_core"/>
</dbReference>
<dbReference type="PANTHER" id="PTHR33993">
    <property type="entry name" value="GLYOXALASE-RELATED"/>
    <property type="match status" value="1"/>
</dbReference>
<feature type="domain" description="VOC" evidence="1">
    <location>
        <begin position="6"/>
        <end position="116"/>
    </location>
</feature>
<keyword evidence="3" id="KW-1185">Reference proteome</keyword>
<dbReference type="PANTHER" id="PTHR33993:SF1">
    <property type="entry name" value="GLYOXALASE FAMILY PROTEIN"/>
    <property type="match status" value="1"/>
</dbReference>
<proteinExistence type="predicted"/>
<sequence>MNQHEKLNYVEFAAKDLSATKAFFSAAFGWEFVDYGPEYTAFSNQGLDGGFYQADACNQTSNGGALLVFYSADIDATLNKVEKSGGNIIRPIFEFPGGCRFHFQEPSGNEFAVWSELRS</sequence>
<protein>
    <submittedName>
        <fullName evidence="2">Glyoxalase</fullName>
    </submittedName>
</protein>
<accession>A0A246S320</accession>
<gene>
    <name evidence="2" type="ORF">JI62_04450</name>
</gene>
<dbReference type="CDD" id="cd07247">
    <property type="entry name" value="SgaA_N_like"/>
    <property type="match status" value="1"/>
</dbReference>
<dbReference type="InterPro" id="IPR004360">
    <property type="entry name" value="Glyas_Fos-R_dOase_dom"/>
</dbReference>
<evidence type="ECO:0000313" key="3">
    <source>
        <dbReference type="Proteomes" id="UP000197334"/>
    </source>
</evidence>
<dbReference type="PROSITE" id="PS51819">
    <property type="entry name" value="VOC"/>
    <property type="match status" value="1"/>
</dbReference>
<dbReference type="STRING" id="213554.FF32_00610"/>
<evidence type="ECO:0000313" key="2">
    <source>
        <dbReference type="EMBL" id="OWV30803.1"/>
    </source>
</evidence>
<dbReference type="Proteomes" id="UP000197334">
    <property type="component" value="Unassembled WGS sequence"/>
</dbReference>
<comment type="caution">
    <text evidence="2">The sequence shown here is derived from an EMBL/GenBank/DDBJ whole genome shotgun (WGS) entry which is preliminary data.</text>
</comment>
<dbReference type="Gene3D" id="3.10.180.10">
    <property type="entry name" value="2,3-Dihydroxybiphenyl 1,2-Dioxygenase, domain 1"/>
    <property type="match status" value="1"/>
</dbReference>
<dbReference type="InterPro" id="IPR052164">
    <property type="entry name" value="Anthracycline_SecMetBiosynth"/>
</dbReference>
<name>A0A246S320_9GAMM</name>
<evidence type="ECO:0000259" key="1">
    <source>
        <dbReference type="PROSITE" id="PS51819"/>
    </source>
</evidence>
<dbReference type="Pfam" id="PF00903">
    <property type="entry name" value="Glyoxalase"/>
    <property type="match status" value="1"/>
</dbReference>
<dbReference type="RefSeq" id="WP_088699018.1">
    <property type="nucleotide sequence ID" value="NZ_JPUA01000011.1"/>
</dbReference>
<dbReference type="EMBL" id="JPUA01000011">
    <property type="protein sequence ID" value="OWV30803.1"/>
    <property type="molecule type" value="Genomic_DNA"/>
</dbReference>
<organism evidence="2 3">
    <name type="scientific">Halomonas campaniensis</name>
    <dbReference type="NCBI Taxonomy" id="213554"/>
    <lineage>
        <taxon>Bacteria</taxon>
        <taxon>Pseudomonadati</taxon>
        <taxon>Pseudomonadota</taxon>
        <taxon>Gammaproteobacteria</taxon>
        <taxon>Oceanospirillales</taxon>
        <taxon>Halomonadaceae</taxon>
        <taxon>Halomonas</taxon>
    </lineage>
</organism>
<dbReference type="AlphaFoldDB" id="A0A246S320"/>
<dbReference type="SUPFAM" id="SSF54593">
    <property type="entry name" value="Glyoxalase/Bleomycin resistance protein/Dihydroxybiphenyl dioxygenase"/>
    <property type="match status" value="1"/>
</dbReference>